<feature type="transmembrane region" description="Helical" evidence="6">
    <location>
        <begin position="154"/>
        <end position="171"/>
    </location>
</feature>
<feature type="transmembrane region" description="Helical" evidence="6">
    <location>
        <begin position="201"/>
        <end position="226"/>
    </location>
</feature>
<evidence type="ECO:0000256" key="1">
    <source>
        <dbReference type="ARBA" id="ARBA00004651"/>
    </source>
</evidence>
<dbReference type="GO" id="GO:0022857">
    <property type="term" value="F:transmembrane transporter activity"/>
    <property type="evidence" value="ECO:0007669"/>
    <property type="project" value="InterPro"/>
</dbReference>
<dbReference type="EMBL" id="FZOJ01000012">
    <property type="protein sequence ID" value="SNS54158.1"/>
    <property type="molecule type" value="Genomic_DNA"/>
</dbReference>
<comment type="subcellular location">
    <subcellularLocation>
        <location evidence="1">Cell membrane</location>
        <topology evidence="1">Multi-pass membrane protein</topology>
    </subcellularLocation>
</comment>
<feature type="transmembrane region" description="Helical" evidence="6">
    <location>
        <begin position="94"/>
        <end position="117"/>
    </location>
</feature>
<feature type="transmembrane region" description="Helical" evidence="6">
    <location>
        <begin position="12"/>
        <end position="33"/>
    </location>
</feature>
<keyword evidence="8" id="KW-1185">Reference proteome</keyword>
<dbReference type="Pfam" id="PF02653">
    <property type="entry name" value="BPD_transp_2"/>
    <property type="match status" value="1"/>
</dbReference>
<name>A0A239FCE5_9FIRM</name>
<evidence type="ECO:0000256" key="3">
    <source>
        <dbReference type="ARBA" id="ARBA00022692"/>
    </source>
</evidence>
<dbReference type="PANTHER" id="PTHR43370">
    <property type="entry name" value="SUGAR ABC TRANSPORTER INTEGRAL MEMBRANE PROTEIN-RELATED"/>
    <property type="match status" value="1"/>
</dbReference>
<dbReference type="RefSeq" id="WP_089283417.1">
    <property type="nucleotide sequence ID" value="NZ_FZOJ01000012.1"/>
</dbReference>
<feature type="transmembrane region" description="Helical" evidence="6">
    <location>
        <begin position="278"/>
        <end position="296"/>
    </location>
</feature>
<keyword evidence="7" id="KW-0762">Sugar transport</keyword>
<keyword evidence="3 6" id="KW-0812">Transmembrane</keyword>
<dbReference type="GO" id="GO:0005886">
    <property type="term" value="C:plasma membrane"/>
    <property type="evidence" value="ECO:0007669"/>
    <property type="project" value="UniProtKB-SubCell"/>
</dbReference>
<keyword evidence="4 6" id="KW-1133">Transmembrane helix</keyword>
<evidence type="ECO:0000256" key="2">
    <source>
        <dbReference type="ARBA" id="ARBA00022475"/>
    </source>
</evidence>
<evidence type="ECO:0000313" key="8">
    <source>
        <dbReference type="Proteomes" id="UP000198304"/>
    </source>
</evidence>
<accession>A0A239FCE5</accession>
<feature type="transmembrane region" description="Helical" evidence="6">
    <location>
        <begin position="65"/>
        <end position="88"/>
    </location>
</feature>
<dbReference type="Proteomes" id="UP000198304">
    <property type="component" value="Unassembled WGS sequence"/>
</dbReference>
<keyword evidence="5 6" id="KW-0472">Membrane</keyword>
<evidence type="ECO:0000256" key="5">
    <source>
        <dbReference type="ARBA" id="ARBA00023136"/>
    </source>
</evidence>
<dbReference type="AlphaFoldDB" id="A0A239FCE5"/>
<protein>
    <submittedName>
        <fullName evidence="7">Simple sugar transport system permease protein</fullName>
    </submittedName>
</protein>
<keyword evidence="2" id="KW-1003">Cell membrane</keyword>
<sequence length="310" mass="33055">MENLLPIIFSTSFAYSVLRVTTPILFASLAAIISDKAGVINIGLEGIMLFAALMGVISSAFTQSVLIGVLCAVATGVLLSLVLAYFSLNLKSDIILTGIALNLFSSGGTVFLLFLAAQDKGISVSLQSKVVPEISIPLINSIPVLGEILSGHNILTYVSLLCVFLIHLFLYKTPLGLRIRAVGETPNAADSVGISVRRIQYMALMISGALAGLGGAYMSMGYVSWFSRDMTAGRGFIALAAEAMGRGTPLGTFLAAIIFGFADALSNVMQSLRVPAEFVQMIPYVTTILGLVIYSIKQNNKIKKYRRNQV</sequence>
<dbReference type="InterPro" id="IPR001851">
    <property type="entry name" value="ABC_transp_permease"/>
</dbReference>
<organism evidence="7 8">
    <name type="scientific">Anaerovirgula multivorans</name>
    <dbReference type="NCBI Taxonomy" id="312168"/>
    <lineage>
        <taxon>Bacteria</taxon>
        <taxon>Bacillati</taxon>
        <taxon>Bacillota</taxon>
        <taxon>Clostridia</taxon>
        <taxon>Peptostreptococcales</taxon>
        <taxon>Natronincolaceae</taxon>
        <taxon>Anaerovirgula</taxon>
    </lineage>
</organism>
<evidence type="ECO:0000256" key="4">
    <source>
        <dbReference type="ARBA" id="ARBA00022989"/>
    </source>
</evidence>
<proteinExistence type="predicted"/>
<evidence type="ECO:0000313" key="7">
    <source>
        <dbReference type="EMBL" id="SNS54158.1"/>
    </source>
</evidence>
<dbReference type="OrthoDB" id="9792579at2"/>
<dbReference type="PANTHER" id="PTHR43370:SF1">
    <property type="entry name" value="GUANOSINE ABC TRANSPORTER PERMEASE PROTEIN NUPQ"/>
    <property type="match status" value="1"/>
</dbReference>
<gene>
    <name evidence="7" type="ORF">SAMN05446037_1012107</name>
</gene>
<feature type="transmembrane region" description="Helical" evidence="6">
    <location>
        <begin position="39"/>
        <end position="58"/>
    </location>
</feature>
<dbReference type="CDD" id="cd06580">
    <property type="entry name" value="TM_PBP1_transp_TpRbsC_like"/>
    <property type="match status" value="1"/>
</dbReference>
<reference evidence="7 8" key="1">
    <citation type="submission" date="2017-06" db="EMBL/GenBank/DDBJ databases">
        <authorList>
            <person name="Kim H.J."/>
            <person name="Triplett B.A."/>
        </authorList>
    </citation>
    <scope>NUCLEOTIDE SEQUENCE [LARGE SCALE GENOMIC DNA]</scope>
    <source>
        <strain evidence="7 8">SCA</strain>
    </source>
</reference>
<keyword evidence="7" id="KW-0813">Transport</keyword>
<evidence type="ECO:0000256" key="6">
    <source>
        <dbReference type="SAM" id="Phobius"/>
    </source>
</evidence>